<keyword evidence="2" id="KW-0813">Transport</keyword>
<dbReference type="PANTHER" id="PTHR35011:SF11">
    <property type="entry name" value="TRAP TRANSPORTER SMALL PERMEASE PROTEIN"/>
    <property type="match status" value="1"/>
</dbReference>
<feature type="transmembrane region" description="Helical" evidence="9">
    <location>
        <begin position="130"/>
        <end position="154"/>
    </location>
</feature>
<dbReference type="InterPro" id="IPR055348">
    <property type="entry name" value="DctQ"/>
</dbReference>
<evidence type="ECO:0000256" key="9">
    <source>
        <dbReference type="SAM" id="Phobius"/>
    </source>
</evidence>
<comment type="caution">
    <text evidence="11">The sequence shown here is derived from an EMBL/GenBank/DDBJ whole genome shotgun (WGS) entry which is preliminary data.</text>
</comment>
<dbReference type="PANTHER" id="PTHR35011">
    <property type="entry name" value="2,3-DIKETO-L-GULONATE TRAP TRANSPORTER SMALL PERMEASE PROTEIN YIAM"/>
    <property type="match status" value="1"/>
</dbReference>
<keyword evidence="5 9" id="KW-0812">Transmembrane</keyword>
<dbReference type="AlphaFoldDB" id="A0A9X2IN31"/>
<accession>A0A9X2IN31</accession>
<feature type="transmembrane region" description="Helical" evidence="9">
    <location>
        <begin position="89"/>
        <end position="110"/>
    </location>
</feature>
<comment type="similarity">
    <text evidence="8">Belongs to the TRAP transporter small permease family.</text>
</comment>
<keyword evidence="3" id="KW-1003">Cell membrane</keyword>
<keyword evidence="6 9" id="KW-1133">Transmembrane helix</keyword>
<keyword evidence="7 9" id="KW-0472">Membrane</keyword>
<evidence type="ECO:0000256" key="6">
    <source>
        <dbReference type="ARBA" id="ARBA00022989"/>
    </source>
</evidence>
<dbReference type="Proteomes" id="UP001139179">
    <property type="component" value="Unassembled WGS sequence"/>
</dbReference>
<dbReference type="GO" id="GO:0005886">
    <property type="term" value="C:plasma membrane"/>
    <property type="evidence" value="ECO:0007669"/>
    <property type="project" value="UniProtKB-SubCell"/>
</dbReference>
<dbReference type="RefSeq" id="WP_251223294.1">
    <property type="nucleotide sequence ID" value="NZ_JAMBOL010000008.1"/>
</dbReference>
<evidence type="ECO:0000256" key="4">
    <source>
        <dbReference type="ARBA" id="ARBA00022519"/>
    </source>
</evidence>
<feature type="transmembrane region" description="Helical" evidence="9">
    <location>
        <begin position="50"/>
        <end position="68"/>
    </location>
</feature>
<reference evidence="11" key="1">
    <citation type="submission" date="2022-05" db="EMBL/GenBank/DDBJ databases">
        <title>Comparative Genomics of Spacecraft Associated Microbes.</title>
        <authorList>
            <person name="Tran M.T."/>
            <person name="Wright A."/>
            <person name="Seuylemezian A."/>
            <person name="Eisen J."/>
            <person name="Coil D."/>
        </authorList>
    </citation>
    <scope>NUCLEOTIDE SEQUENCE</scope>
    <source>
        <strain evidence="11">214.1.1</strain>
    </source>
</reference>
<evidence type="ECO:0000256" key="5">
    <source>
        <dbReference type="ARBA" id="ARBA00022692"/>
    </source>
</evidence>
<evidence type="ECO:0000256" key="1">
    <source>
        <dbReference type="ARBA" id="ARBA00004429"/>
    </source>
</evidence>
<keyword evidence="12" id="KW-1185">Reference proteome</keyword>
<evidence type="ECO:0000256" key="8">
    <source>
        <dbReference type="ARBA" id="ARBA00038436"/>
    </source>
</evidence>
<dbReference type="GO" id="GO:0022857">
    <property type="term" value="F:transmembrane transporter activity"/>
    <property type="evidence" value="ECO:0007669"/>
    <property type="project" value="TreeGrafter"/>
</dbReference>
<comment type="subcellular location">
    <subcellularLocation>
        <location evidence="1">Cell inner membrane</location>
        <topology evidence="1">Multi-pass membrane protein</topology>
    </subcellularLocation>
</comment>
<gene>
    <name evidence="11" type="ORF">M3202_10480</name>
</gene>
<name>A0A9X2IN31_9BACI</name>
<dbReference type="InterPro" id="IPR007387">
    <property type="entry name" value="TRAP_DctQ"/>
</dbReference>
<evidence type="ECO:0000256" key="2">
    <source>
        <dbReference type="ARBA" id="ARBA00022448"/>
    </source>
</evidence>
<evidence type="ECO:0000313" key="11">
    <source>
        <dbReference type="EMBL" id="MCM3714514.1"/>
    </source>
</evidence>
<feature type="transmembrane region" description="Helical" evidence="9">
    <location>
        <begin position="14"/>
        <end position="35"/>
    </location>
</feature>
<evidence type="ECO:0000256" key="7">
    <source>
        <dbReference type="ARBA" id="ARBA00023136"/>
    </source>
</evidence>
<feature type="domain" description="Tripartite ATP-independent periplasmic transporters DctQ component" evidence="10">
    <location>
        <begin position="26"/>
        <end position="155"/>
    </location>
</feature>
<organism evidence="11 12">
    <name type="scientific">Halalkalibacter oceani</name>
    <dbReference type="NCBI Taxonomy" id="1653776"/>
    <lineage>
        <taxon>Bacteria</taxon>
        <taxon>Bacillati</taxon>
        <taxon>Bacillota</taxon>
        <taxon>Bacilli</taxon>
        <taxon>Bacillales</taxon>
        <taxon>Bacillaceae</taxon>
        <taxon>Halalkalibacter</taxon>
    </lineage>
</organism>
<dbReference type="EMBL" id="JAMBOL010000008">
    <property type="protein sequence ID" value="MCM3714514.1"/>
    <property type="molecule type" value="Genomic_DNA"/>
</dbReference>
<protein>
    <submittedName>
        <fullName evidence="11">TRAP transporter small permease</fullName>
    </submittedName>
</protein>
<evidence type="ECO:0000259" key="10">
    <source>
        <dbReference type="Pfam" id="PF04290"/>
    </source>
</evidence>
<keyword evidence="4" id="KW-0997">Cell inner membrane</keyword>
<sequence>MLTLIKNIDRLNKVIFYFIGIMLIVMSATIAYQVFSRFTLGASLSWSEELARYLMAWVVFMGAALAIRKGELIGVEAIVDLSSDSIKKVLKLLVCIVCIAFSIFLIVKGIEMVQVVENQRSPAMRIPMTYVYASIPVSGVLMALNSIVVAIELFRKDGEK</sequence>
<dbReference type="GO" id="GO:0015740">
    <property type="term" value="P:C4-dicarboxylate transport"/>
    <property type="evidence" value="ECO:0007669"/>
    <property type="project" value="TreeGrafter"/>
</dbReference>
<evidence type="ECO:0000256" key="3">
    <source>
        <dbReference type="ARBA" id="ARBA00022475"/>
    </source>
</evidence>
<proteinExistence type="inferred from homology"/>
<evidence type="ECO:0000313" key="12">
    <source>
        <dbReference type="Proteomes" id="UP001139179"/>
    </source>
</evidence>
<dbReference type="Pfam" id="PF04290">
    <property type="entry name" value="DctQ"/>
    <property type="match status" value="1"/>
</dbReference>